<dbReference type="RefSeq" id="WP_208414204.1">
    <property type="nucleotide sequence ID" value="NZ_BAAADC010000001.1"/>
</dbReference>
<reference evidence="3 4" key="1">
    <citation type="submission" date="2020-03" db="EMBL/GenBank/DDBJ databases">
        <title>Genomic Encyclopedia of Type Strains, Phase IV (KMG-IV): sequencing the most valuable type-strain genomes for metagenomic binning, comparative biology and taxonomic classification.</title>
        <authorList>
            <person name="Goeker M."/>
        </authorList>
    </citation>
    <scope>NUCLEOTIDE SEQUENCE [LARGE SCALE GENOMIC DNA]</scope>
    <source>
        <strain evidence="3 4">DSM 19867</strain>
    </source>
</reference>
<keyword evidence="3" id="KW-0808">Transferase</keyword>
<keyword evidence="4" id="KW-1185">Reference proteome</keyword>
<dbReference type="CDD" id="cd03814">
    <property type="entry name" value="GT4-like"/>
    <property type="match status" value="1"/>
</dbReference>
<evidence type="ECO:0000313" key="3">
    <source>
        <dbReference type="EMBL" id="NIK87382.1"/>
    </source>
</evidence>
<dbReference type="InterPro" id="IPR050194">
    <property type="entry name" value="Glycosyltransferase_grp1"/>
</dbReference>
<organism evidence="3 4">
    <name type="scientific">Rhizomicrobium palustre</name>
    <dbReference type="NCBI Taxonomy" id="189966"/>
    <lineage>
        <taxon>Bacteria</taxon>
        <taxon>Pseudomonadati</taxon>
        <taxon>Pseudomonadota</taxon>
        <taxon>Alphaproteobacteria</taxon>
        <taxon>Micropepsales</taxon>
        <taxon>Micropepsaceae</taxon>
        <taxon>Rhizomicrobium</taxon>
    </lineage>
</organism>
<dbReference type="PANTHER" id="PTHR45947">
    <property type="entry name" value="SULFOQUINOVOSYL TRANSFERASE SQD2"/>
    <property type="match status" value="1"/>
</dbReference>
<evidence type="ECO:0000259" key="1">
    <source>
        <dbReference type="Pfam" id="PF00534"/>
    </source>
</evidence>
<dbReference type="AlphaFoldDB" id="A0A846MWD2"/>
<dbReference type="PANTHER" id="PTHR45947:SF3">
    <property type="entry name" value="SULFOQUINOVOSYL TRANSFERASE SQD2"/>
    <property type="match status" value="1"/>
</dbReference>
<feature type="domain" description="Glycosyltransferase subfamily 4-like N-terminal" evidence="2">
    <location>
        <begin position="34"/>
        <end position="201"/>
    </location>
</feature>
<evidence type="ECO:0000259" key="2">
    <source>
        <dbReference type="Pfam" id="PF13439"/>
    </source>
</evidence>
<gene>
    <name evidence="3" type="ORF">FHS83_000700</name>
</gene>
<comment type="caution">
    <text evidence="3">The sequence shown here is derived from an EMBL/GenBank/DDBJ whole genome shotgun (WGS) entry which is preliminary data.</text>
</comment>
<accession>A0A846MWD2</accession>
<protein>
    <submittedName>
        <fullName evidence="3">Glycosyltransferase involved in cell wall biosynthesis</fullName>
    </submittedName>
</protein>
<sequence>MNALEKFTFSANHRAADGPLRVVIIATSYNYIRDGVALTLNRLVSYLERHGVEVLIFAPVAKTPALKHAGTLIPVPSIPAPGRPEYRCAAPLPKSAREKIAAFKPHLMHIAMAPDLLGYSAIKLAKKLGIPLVASYHTRYETYLKHYPGSSIIEGLLKSYLKFAYGSAQEVYVPSPSMVDILRADGLRDNFKLWPRGVDTDLFHPNKRNSGFRERHGFGTDDFVVSFVSRLVREKELDSVIATAKALEEKAVPHEMLIVGDGPDREMMQSALPNAIFTGQLHGEALAEAYAAGDAFLFPSETETFGNVTLEAMASGLPALCADASGSRSLVLDGETGYLVAPRDVEGFADRLGGLAADTSLRTKMGRAARARAQNFSWDDCMGRMLSYYQAIAGERQA</sequence>
<feature type="domain" description="Glycosyl transferase family 1" evidence="1">
    <location>
        <begin position="213"/>
        <end position="371"/>
    </location>
</feature>
<dbReference type="Pfam" id="PF00534">
    <property type="entry name" value="Glycos_transf_1"/>
    <property type="match status" value="1"/>
</dbReference>
<evidence type="ECO:0000313" key="4">
    <source>
        <dbReference type="Proteomes" id="UP000570514"/>
    </source>
</evidence>
<proteinExistence type="predicted"/>
<dbReference type="Proteomes" id="UP000570514">
    <property type="component" value="Unassembled WGS sequence"/>
</dbReference>
<dbReference type="InterPro" id="IPR001296">
    <property type="entry name" value="Glyco_trans_1"/>
</dbReference>
<dbReference type="EMBL" id="JAASRM010000001">
    <property type="protein sequence ID" value="NIK87382.1"/>
    <property type="molecule type" value="Genomic_DNA"/>
</dbReference>
<dbReference type="Pfam" id="PF13439">
    <property type="entry name" value="Glyco_transf_4"/>
    <property type="match status" value="1"/>
</dbReference>
<dbReference type="Gene3D" id="3.40.50.2000">
    <property type="entry name" value="Glycogen Phosphorylase B"/>
    <property type="match status" value="2"/>
</dbReference>
<dbReference type="InterPro" id="IPR028098">
    <property type="entry name" value="Glyco_trans_4-like_N"/>
</dbReference>
<dbReference type="GO" id="GO:0016757">
    <property type="term" value="F:glycosyltransferase activity"/>
    <property type="evidence" value="ECO:0007669"/>
    <property type="project" value="InterPro"/>
</dbReference>
<name>A0A846MWD2_9PROT</name>
<dbReference type="SUPFAM" id="SSF53756">
    <property type="entry name" value="UDP-Glycosyltransferase/glycogen phosphorylase"/>
    <property type="match status" value="1"/>
</dbReference>